<proteinExistence type="predicted"/>
<evidence type="ECO:0000313" key="1">
    <source>
        <dbReference type="EMBL" id="MCM2561341.1"/>
    </source>
</evidence>
<organism evidence="1 2">
    <name type="scientific">Lutimaribacter degradans</name>
    <dbReference type="NCBI Taxonomy" id="2945989"/>
    <lineage>
        <taxon>Bacteria</taxon>
        <taxon>Pseudomonadati</taxon>
        <taxon>Pseudomonadota</taxon>
        <taxon>Alphaproteobacteria</taxon>
        <taxon>Rhodobacterales</taxon>
        <taxon>Roseobacteraceae</taxon>
        <taxon>Lutimaribacter</taxon>
    </lineage>
</organism>
<gene>
    <name evidence="1" type="ORF">M8744_04205</name>
</gene>
<keyword evidence="2" id="KW-1185">Reference proteome</keyword>
<dbReference type="EMBL" id="JAMQGO010000001">
    <property type="protein sequence ID" value="MCM2561341.1"/>
    <property type="molecule type" value="Genomic_DNA"/>
</dbReference>
<name>A0ACC5ZSR6_9RHOB</name>
<reference evidence="1" key="1">
    <citation type="submission" date="2022-06" db="EMBL/GenBank/DDBJ databases">
        <title>Lutimaribacter sp. EGI FJ00013, a novel bacterium isolated from a salt lake sediment enrichment.</title>
        <authorList>
            <person name="Gao L."/>
            <person name="Fang B.-Z."/>
            <person name="Li W.-J."/>
        </authorList>
    </citation>
    <scope>NUCLEOTIDE SEQUENCE</scope>
    <source>
        <strain evidence="1">EGI FJ00013</strain>
    </source>
</reference>
<protein>
    <submittedName>
        <fullName evidence="1">DUF1131 domain-containing protein</fullName>
    </submittedName>
</protein>
<sequence length="167" mass="18620">MRKPLVALLALTLTLTLSACGTVRESRLNPFNWFGASREVPAQAQESTNPLIPQRRNLLRRPEAEFVGTPLEQVTALSIERVSDGAIVRVQGMAQRADAYDIRLVPQPTERADELHFELQGAFPEMTRSTARLPRPVTVAEHLTTQDLAGIRRIRVSAASNARETRR</sequence>
<evidence type="ECO:0000313" key="2">
    <source>
        <dbReference type="Proteomes" id="UP001203036"/>
    </source>
</evidence>
<dbReference type="Proteomes" id="UP001203036">
    <property type="component" value="Unassembled WGS sequence"/>
</dbReference>
<comment type="caution">
    <text evidence="1">The sequence shown here is derived from an EMBL/GenBank/DDBJ whole genome shotgun (WGS) entry which is preliminary data.</text>
</comment>
<accession>A0ACC5ZSR6</accession>